<dbReference type="PROSITE" id="PS50158">
    <property type="entry name" value="ZF_CCHC"/>
    <property type="match status" value="1"/>
</dbReference>
<dbReference type="Proteomes" id="UP000077521">
    <property type="component" value="Unassembled WGS sequence"/>
</dbReference>
<evidence type="ECO:0000256" key="3">
    <source>
        <dbReference type="ARBA" id="ARBA00022833"/>
    </source>
</evidence>
<feature type="domain" description="CCHC-type" evidence="6">
    <location>
        <begin position="447"/>
        <end position="460"/>
    </location>
</feature>
<dbReference type="AlphaFoldDB" id="A0A8T8SD67"/>
<evidence type="ECO:0000313" key="9">
    <source>
        <dbReference type="Proteomes" id="UP000077521"/>
    </source>
</evidence>
<accession>A0A8T8SD67</accession>
<proteinExistence type="predicted"/>
<feature type="compositionally biased region" description="Basic residues" evidence="5">
    <location>
        <begin position="426"/>
        <end position="435"/>
    </location>
</feature>
<dbReference type="InterPro" id="IPR001878">
    <property type="entry name" value="Znf_CCHC"/>
</dbReference>
<comment type="caution">
    <text evidence="8">The sequence shown here is derived from an EMBL/GenBank/DDBJ whole genome shotgun (WGS) entry which is preliminary data.</text>
</comment>
<dbReference type="InterPro" id="IPR007527">
    <property type="entry name" value="Znf_SWIM"/>
</dbReference>
<name>A0A8T8SD67_9BASI</name>
<evidence type="ECO:0000313" key="8">
    <source>
        <dbReference type="EMBL" id="KAE8237187.1"/>
    </source>
</evidence>
<evidence type="ECO:0000256" key="4">
    <source>
        <dbReference type="PROSITE-ProRule" id="PRU00047"/>
    </source>
</evidence>
<evidence type="ECO:0000256" key="5">
    <source>
        <dbReference type="SAM" id="MobiDB-lite"/>
    </source>
</evidence>
<dbReference type="EMBL" id="LWDF02001893">
    <property type="protein sequence ID" value="KAE8237187.1"/>
    <property type="molecule type" value="Genomic_DNA"/>
</dbReference>
<protein>
    <recommendedName>
        <fullName evidence="10">SWIM-type domain-containing protein</fullName>
    </recommendedName>
</protein>
<keyword evidence="9" id="KW-1185">Reference proteome</keyword>
<dbReference type="PANTHER" id="PTHR31973:SF187">
    <property type="entry name" value="MUTATOR TRANSPOSASE MUDRA PROTEIN"/>
    <property type="match status" value="1"/>
</dbReference>
<keyword evidence="1" id="KW-0479">Metal-binding</keyword>
<keyword evidence="2 4" id="KW-0863">Zinc-finger</keyword>
<reference evidence="8" key="2">
    <citation type="journal article" date="2019" name="IMA Fungus">
        <title>Genome sequencing and comparison of five Tilletia species to identify candidate genes for the detection of regulated species infecting wheat.</title>
        <authorList>
            <person name="Nguyen H.D.T."/>
            <person name="Sultana T."/>
            <person name="Kesanakurti P."/>
            <person name="Hambleton S."/>
        </authorList>
    </citation>
    <scope>NUCLEOTIDE SEQUENCE</scope>
    <source>
        <strain evidence="8">DAOMC 236416</strain>
    </source>
</reference>
<dbReference type="PANTHER" id="PTHR31973">
    <property type="entry name" value="POLYPROTEIN, PUTATIVE-RELATED"/>
    <property type="match status" value="1"/>
</dbReference>
<dbReference type="Pfam" id="PF04434">
    <property type="entry name" value="SWIM"/>
    <property type="match status" value="1"/>
</dbReference>
<dbReference type="GO" id="GO:0003676">
    <property type="term" value="F:nucleic acid binding"/>
    <property type="evidence" value="ECO:0007669"/>
    <property type="project" value="InterPro"/>
</dbReference>
<dbReference type="Pfam" id="PF10551">
    <property type="entry name" value="MULE"/>
    <property type="match status" value="1"/>
</dbReference>
<dbReference type="InterPro" id="IPR006564">
    <property type="entry name" value="Znf_PMZ"/>
</dbReference>
<feature type="region of interest" description="Disordered" evidence="5">
    <location>
        <begin position="419"/>
        <end position="466"/>
    </location>
</feature>
<evidence type="ECO:0000256" key="2">
    <source>
        <dbReference type="ARBA" id="ARBA00022771"/>
    </source>
</evidence>
<keyword evidence="3" id="KW-0862">Zinc</keyword>
<dbReference type="PROSITE" id="PS50966">
    <property type="entry name" value="ZF_SWIM"/>
    <property type="match status" value="1"/>
</dbReference>
<dbReference type="SMART" id="SM00575">
    <property type="entry name" value="ZnF_PMZ"/>
    <property type="match status" value="1"/>
</dbReference>
<sequence length="466" mass="52311">MVITPKTSAKEIAQQLKHLKGYQAEKDAIYKAKSAILNEAYGDEVGSFKRLPAYVERLQAADPGTHAVLEVKHGVFERIFVCPGACRLAWDKCRHWLAIDATFMKTKYQMRLKLAAGMDGTGSLILLGWALTPGETEDNWHWFMDNLRQSLAGLDDASTTVVSDRNAGLLSSIEGVLPNANSVYCCFHIAKNIKDRHYSAAAGRLYWTMVYARTKDRFDGQMARLKEVDKDAAEYLANIDAEKWVTHAVKGRRYGHVTSNLAEIANAMLLEARELPPLLCLDYIYVHQMERFFGRRMEAIKCESPVVPAEYSQLQATIKEARHMTAVCSTPLSGLVTSVDGVQYVVDLPASVDEVGSCDCRQFQLLLRPCKHAIALIRKLQSSAVPYYHWYYTTKTWKDMYNNTLPPINITNLALADVKPPDMKRKPGRPQKMRKEKGATSSAGQHCSICGGEGHRRKECSLSWDV</sequence>
<evidence type="ECO:0008006" key="10">
    <source>
        <dbReference type="Google" id="ProtNLM"/>
    </source>
</evidence>
<dbReference type="GO" id="GO:0008270">
    <property type="term" value="F:zinc ion binding"/>
    <property type="evidence" value="ECO:0007669"/>
    <property type="project" value="UniProtKB-KW"/>
</dbReference>
<feature type="domain" description="SWIM-type" evidence="7">
    <location>
        <begin position="344"/>
        <end position="381"/>
    </location>
</feature>
<evidence type="ECO:0000256" key="1">
    <source>
        <dbReference type="ARBA" id="ARBA00022723"/>
    </source>
</evidence>
<evidence type="ECO:0000259" key="6">
    <source>
        <dbReference type="PROSITE" id="PS50158"/>
    </source>
</evidence>
<gene>
    <name evidence="8" type="ORF">A4X13_0g8879</name>
</gene>
<reference evidence="8" key="1">
    <citation type="submission" date="2016-04" db="EMBL/GenBank/DDBJ databases">
        <authorList>
            <person name="Nguyen H.D."/>
            <person name="Samba Siva P."/>
            <person name="Cullis J."/>
            <person name="Levesque C.A."/>
            <person name="Hambleton S."/>
        </authorList>
    </citation>
    <scope>NUCLEOTIDE SEQUENCE</scope>
    <source>
        <strain evidence="8">DAOMC 236416</strain>
    </source>
</reference>
<organism evidence="8 9">
    <name type="scientific">Tilletia indica</name>
    <dbReference type="NCBI Taxonomy" id="43049"/>
    <lineage>
        <taxon>Eukaryota</taxon>
        <taxon>Fungi</taxon>
        <taxon>Dikarya</taxon>
        <taxon>Basidiomycota</taxon>
        <taxon>Ustilaginomycotina</taxon>
        <taxon>Exobasidiomycetes</taxon>
        <taxon>Tilletiales</taxon>
        <taxon>Tilletiaceae</taxon>
        <taxon>Tilletia</taxon>
    </lineage>
</organism>
<evidence type="ECO:0000259" key="7">
    <source>
        <dbReference type="PROSITE" id="PS50966"/>
    </source>
</evidence>
<dbReference type="InterPro" id="IPR018289">
    <property type="entry name" value="MULE_transposase_dom"/>
</dbReference>